<proteinExistence type="predicted"/>
<keyword evidence="3" id="KW-1185">Reference proteome</keyword>
<name>A0ABQ7MII1_BRACM</name>
<evidence type="ECO:0000313" key="3">
    <source>
        <dbReference type="Proteomes" id="UP000823674"/>
    </source>
</evidence>
<dbReference type="EMBL" id="JADBGQ010000005">
    <property type="protein sequence ID" value="KAG5398225.1"/>
    <property type="molecule type" value="Genomic_DNA"/>
</dbReference>
<evidence type="ECO:0000256" key="1">
    <source>
        <dbReference type="SAM" id="Phobius"/>
    </source>
</evidence>
<sequence length="60" mass="6703">MLLANVKGRSVNLFVSFAILISYFFSAGVKRSLFSGHLLAGFLLRSSPRWLSLLLWCKAV</sequence>
<keyword evidence="1" id="KW-0812">Transmembrane</keyword>
<organism evidence="2 3">
    <name type="scientific">Brassica rapa subsp. trilocularis</name>
    <dbReference type="NCBI Taxonomy" id="1813537"/>
    <lineage>
        <taxon>Eukaryota</taxon>
        <taxon>Viridiplantae</taxon>
        <taxon>Streptophyta</taxon>
        <taxon>Embryophyta</taxon>
        <taxon>Tracheophyta</taxon>
        <taxon>Spermatophyta</taxon>
        <taxon>Magnoliopsida</taxon>
        <taxon>eudicotyledons</taxon>
        <taxon>Gunneridae</taxon>
        <taxon>Pentapetalae</taxon>
        <taxon>rosids</taxon>
        <taxon>malvids</taxon>
        <taxon>Brassicales</taxon>
        <taxon>Brassicaceae</taxon>
        <taxon>Brassiceae</taxon>
        <taxon>Brassica</taxon>
    </lineage>
</organism>
<protein>
    <submittedName>
        <fullName evidence="2">Uncharacterized protein</fullName>
    </submittedName>
</protein>
<dbReference type="Proteomes" id="UP000823674">
    <property type="component" value="Chromosome A05"/>
</dbReference>
<keyword evidence="1" id="KW-0472">Membrane</keyword>
<accession>A0ABQ7MII1</accession>
<gene>
    <name evidence="2" type="primary">A05g508200.1_BraROA</name>
    <name evidence="2" type="ORF">IGI04_020039</name>
</gene>
<comment type="caution">
    <text evidence="2">The sequence shown here is derived from an EMBL/GenBank/DDBJ whole genome shotgun (WGS) entry which is preliminary data.</text>
</comment>
<feature type="transmembrane region" description="Helical" evidence="1">
    <location>
        <begin position="12"/>
        <end position="29"/>
    </location>
</feature>
<reference evidence="2 3" key="1">
    <citation type="submission" date="2021-03" db="EMBL/GenBank/DDBJ databases">
        <authorList>
            <person name="King G.J."/>
            <person name="Bancroft I."/>
            <person name="Baten A."/>
            <person name="Bloomfield J."/>
            <person name="Borpatragohain P."/>
            <person name="He Z."/>
            <person name="Irish N."/>
            <person name="Irwin J."/>
            <person name="Liu K."/>
            <person name="Mauleon R.P."/>
            <person name="Moore J."/>
            <person name="Morris R."/>
            <person name="Ostergaard L."/>
            <person name="Wang B."/>
            <person name="Wells R."/>
        </authorList>
    </citation>
    <scope>NUCLEOTIDE SEQUENCE [LARGE SCALE GENOMIC DNA]</scope>
    <source>
        <strain evidence="2">R-o-18</strain>
        <tissue evidence="2">Leaf</tissue>
    </source>
</reference>
<keyword evidence="1" id="KW-1133">Transmembrane helix</keyword>
<evidence type="ECO:0000313" key="2">
    <source>
        <dbReference type="EMBL" id="KAG5398225.1"/>
    </source>
</evidence>